<accession>A0ABS6G4R9</accession>
<evidence type="ECO:0000313" key="2">
    <source>
        <dbReference type="Proteomes" id="UP000779508"/>
    </source>
</evidence>
<dbReference type="Pfam" id="PF08680">
    <property type="entry name" value="DUF1779"/>
    <property type="match status" value="1"/>
</dbReference>
<proteinExistence type="predicted"/>
<dbReference type="RefSeq" id="WP_216416547.1">
    <property type="nucleotide sequence ID" value="NZ_JAHLQK010000003.1"/>
</dbReference>
<dbReference type="EMBL" id="JAHLQK010000003">
    <property type="protein sequence ID" value="MBU5676603.1"/>
    <property type="molecule type" value="Genomic_DNA"/>
</dbReference>
<name>A0ABS6G4R9_9FIRM</name>
<organism evidence="1 2">
    <name type="scientific">Alkaliphilus flagellatus</name>
    <dbReference type="NCBI Taxonomy" id="2841507"/>
    <lineage>
        <taxon>Bacteria</taxon>
        <taxon>Bacillati</taxon>
        <taxon>Bacillota</taxon>
        <taxon>Clostridia</taxon>
        <taxon>Peptostreptococcales</taxon>
        <taxon>Natronincolaceae</taxon>
        <taxon>Alkaliphilus</taxon>
    </lineage>
</organism>
<reference evidence="1 2" key="1">
    <citation type="submission" date="2021-06" db="EMBL/GenBank/DDBJ databases">
        <authorList>
            <person name="Sun Q."/>
            <person name="Li D."/>
        </authorList>
    </citation>
    <scope>NUCLEOTIDE SEQUENCE [LARGE SCALE GENOMIC DNA]</scope>
    <source>
        <strain evidence="1 2">MSJ-5</strain>
    </source>
</reference>
<keyword evidence="2" id="KW-1185">Reference proteome</keyword>
<gene>
    <name evidence="1" type="ORF">KQI88_09250</name>
</gene>
<dbReference type="InterPro" id="IPR014794">
    <property type="entry name" value="DUF1779"/>
</dbReference>
<comment type="caution">
    <text evidence="1">The sequence shown here is derived from an EMBL/GenBank/DDBJ whole genome shotgun (WGS) entry which is preliminary data.</text>
</comment>
<protein>
    <submittedName>
        <fullName evidence="1">YwmB family TATA-box binding protein</fullName>
    </submittedName>
</protein>
<sequence length="282" mass="32340">MRRYSLLGLIFILLVGILYNSSAQPVKNIDTDLLQEESLLLQAIEIGGFQMEEFNINKSGFIPNTFLTMEELEEKQIEIMDALNINGEVVRINMDEVKEYGHKDYFEDPLDIEAETILEQRVEDEGYNEIITFVPNEEGNVTVIKLLSTQIVGESETYIIVDIVENKRYKEIVDISNQVENILEKYASEIQTTINLTGAHLGMLTKAEENQKQEEIFSFLEAKRIEVLEDELFTSITAYSPLISSSINYGGRSVNLQLAMRYSEYEDKTYLWIANPLITTAY</sequence>
<dbReference type="Proteomes" id="UP000779508">
    <property type="component" value="Unassembled WGS sequence"/>
</dbReference>
<evidence type="ECO:0000313" key="1">
    <source>
        <dbReference type="EMBL" id="MBU5676603.1"/>
    </source>
</evidence>